<sequence length="957" mass="101616">MTSRLLPSSTAIRTAICAVICAAIGVTTLALPTQAQTLATAGENAPLTAPEIEFTQWTLDNGLRVIAIQDDSTATVTTSLWYEVGSKLDPDRRSGFAHLFEHILSRKTLNMPYNMIYGLTADVGGTRNASTGDDRTNYYEQVPAQYLETMLWTHRERMAFPVIDEQVFESERDVVKEELRTRMLAPPYGRLSRQVLPEIAYDVLPQRRSTIGSLADLDLATLDDARAFHQAYYGPDTATLIVAGNFDMASLRSLVDRYFADIPPRANPLDVTITARAERRTQPRTAAAYAPGVPLPLIGTVWQGPERAHPDSAALEVLSAIMGRGQNSRFNASLIRTGKAVQAERLLDFNEEGGMLGYYAVLNPAADMDEVAGIMAAEAESFRTGLVSDAELAEAKNELISDSLRARETASGRAFELGEALVSTGDPRAADLRLRAIAAVTPQDVQRAARVWLAPEARVDLTYQSGEDNPATYANPVPMPAFRILPPAVGQPLAVLPEGERQAPPAPGPVPVVSVPQFVRHDLANGMEVIAAQTGDVPLATMTVLVPGGSKSDPRAKAGLADFAAGLASRGTATRSAEEIAAALESLGADFGASARSDGTVFTLTAPTANLPAAGEIFADIIRNASFPQDELERELARTMDGLRIALSDPGSLAGMAVRPLIYGDAPYGNVTSGIPASLAALTREDLAAHRTQYWHPAASQVVVSGGIAPTEAFALTQHLFGDWQAEAPPPAAVDDPAGPSVPVRTVVIDMPEAGQAAVVLAGRGPAQGEPSYYPLALANAVLGGGSSGRLFEEIRTRRSLSYGASSSLGSLADEPLLTASSQTANETVDEVVQVMLDEFARIGTQPLEQDLIDRRRLYLTGSHARRMETSAGFSGIVSNLLALGIDPDEAAQYAARLGAVTPQAASAAAQEYFDPDNISVVIVGNAAAFIDDLRAIRPGVEVIPAAELDLSSADLR</sequence>
<feature type="domain" description="Peptidase M16 C-terminal" evidence="5">
    <location>
        <begin position="221"/>
        <end position="399"/>
    </location>
</feature>
<accession>A0A844ZJ35</accession>
<feature type="signal peptide" evidence="3">
    <location>
        <begin position="1"/>
        <end position="35"/>
    </location>
</feature>
<dbReference type="InterPro" id="IPR011249">
    <property type="entry name" value="Metalloenz_LuxS/M16"/>
</dbReference>
<keyword evidence="7" id="KW-1185">Reference proteome</keyword>
<dbReference type="PANTHER" id="PTHR11851:SF49">
    <property type="entry name" value="MITOCHONDRIAL-PROCESSING PEPTIDASE SUBUNIT ALPHA"/>
    <property type="match status" value="1"/>
</dbReference>
<comment type="caution">
    <text evidence="6">The sequence shown here is derived from an EMBL/GenBank/DDBJ whole genome shotgun (WGS) entry which is preliminary data.</text>
</comment>
<evidence type="ECO:0000313" key="6">
    <source>
        <dbReference type="EMBL" id="MXO87453.1"/>
    </source>
</evidence>
<protein>
    <submittedName>
        <fullName evidence="6">Insulinase family protein</fullName>
    </submittedName>
</protein>
<dbReference type="GO" id="GO:0046872">
    <property type="term" value="F:metal ion binding"/>
    <property type="evidence" value="ECO:0007669"/>
    <property type="project" value="InterPro"/>
</dbReference>
<dbReference type="GO" id="GO:0008237">
    <property type="term" value="F:metallopeptidase activity"/>
    <property type="evidence" value="ECO:0007669"/>
    <property type="project" value="UniProtKB-KW"/>
</dbReference>
<dbReference type="InterPro" id="IPR007863">
    <property type="entry name" value="Peptidase_M16_C"/>
</dbReference>
<keyword evidence="2" id="KW-0645">Protease</keyword>
<dbReference type="SUPFAM" id="SSF63411">
    <property type="entry name" value="LuxS/MPP-like metallohydrolase"/>
    <property type="match status" value="4"/>
</dbReference>
<evidence type="ECO:0000256" key="1">
    <source>
        <dbReference type="ARBA" id="ARBA00007261"/>
    </source>
</evidence>
<proteinExistence type="inferred from homology"/>
<dbReference type="InterPro" id="IPR011765">
    <property type="entry name" value="Pept_M16_N"/>
</dbReference>
<organism evidence="6 7">
    <name type="scientific">Alteraurantiacibacter aestuarii</name>
    <dbReference type="NCBI Taxonomy" id="650004"/>
    <lineage>
        <taxon>Bacteria</taxon>
        <taxon>Pseudomonadati</taxon>
        <taxon>Pseudomonadota</taxon>
        <taxon>Alphaproteobacteria</taxon>
        <taxon>Sphingomonadales</taxon>
        <taxon>Erythrobacteraceae</taxon>
        <taxon>Alteraurantiacibacter</taxon>
    </lineage>
</organism>
<keyword evidence="2" id="KW-0378">Hydrolase</keyword>
<dbReference type="InterPro" id="IPR050361">
    <property type="entry name" value="MPP/UQCRC_Complex"/>
</dbReference>
<name>A0A844ZJ35_9SPHN</name>
<dbReference type="Proteomes" id="UP000435243">
    <property type="component" value="Unassembled WGS sequence"/>
</dbReference>
<evidence type="ECO:0000259" key="5">
    <source>
        <dbReference type="Pfam" id="PF05193"/>
    </source>
</evidence>
<dbReference type="Pfam" id="PF05193">
    <property type="entry name" value="Peptidase_M16_C"/>
    <property type="match status" value="2"/>
</dbReference>
<dbReference type="OrthoDB" id="9811314at2"/>
<gene>
    <name evidence="6" type="ORF">GRI32_01710</name>
</gene>
<evidence type="ECO:0000256" key="3">
    <source>
        <dbReference type="SAM" id="SignalP"/>
    </source>
</evidence>
<dbReference type="EMBL" id="WTYY01000001">
    <property type="protein sequence ID" value="MXO87453.1"/>
    <property type="molecule type" value="Genomic_DNA"/>
</dbReference>
<feature type="domain" description="Peptidase M16 N-terminal" evidence="4">
    <location>
        <begin position="65"/>
        <end position="181"/>
    </location>
</feature>
<evidence type="ECO:0000313" key="7">
    <source>
        <dbReference type="Proteomes" id="UP000435243"/>
    </source>
</evidence>
<feature type="chain" id="PRO_5032974413" evidence="3">
    <location>
        <begin position="36"/>
        <end position="957"/>
    </location>
</feature>
<feature type="domain" description="Peptidase M16 N-terminal" evidence="4">
    <location>
        <begin position="536"/>
        <end position="636"/>
    </location>
</feature>
<dbReference type="AlphaFoldDB" id="A0A844ZJ35"/>
<feature type="domain" description="Peptidase M16 C-terminal" evidence="5">
    <location>
        <begin position="682"/>
        <end position="856"/>
    </location>
</feature>
<keyword evidence="2" id="KW-0482">Metalloprotease</keyword>
<dbReference type="Pfam" id="PF00675">
    <property type="entry name" value="Peptidase_M16"/>
    <property type="match status" value="2"/>
</dbReference>
<comment type="similarity">
    <text evidence="1">Belongs to the peptidase M16 family.</text>
</comment>
<reference evidence="6 7" key="1">
    <citation type="submission" date="2019-12" db="EMBL/GenBank/DDBJ databases">
        <title>Genomic-based taxomic classification of the family Erythrobacteraceae.</title>
        <authorList>
            <person name="Xu L."/>
        </authorList>
    </citation>
    <scope>NUCLEOTIDE SEQUENCE [LARGE SCALE GENOMIC DNA]</scope>
    <source>
        <strain evidence="6 7">JCM 16339</strain>
    </source>
</reference>
<evidence type="ECO:0000259" key="4">
    <source>
        <dbReference type="Pfam" id="PF00675"/>
    </source>
</evidence>
<evidence type="ECO:0000256" key="2">
    <source>
        <dbReference type="ARBA" id="ARBA00023049"/>
    </source>
</evidence>
<dbReference type="Gene3D" id="3.30.830.10">
    <property type="entry name" value="Metalloenzyme, LuxS/M16 peptidase-like"/>
    <property type="match status" value="4"/>
</dbReference>
<dbReference type="PANTHER" id="PTHR11851">
    <property type="entry name" value="METALLOPROTEASE"/>
    <property type="match status" value="1"/>
</dbReference>
<keyword evidence="3" id="KW-0732">Signal</keyword>